<evidence type="ECO:0000313" key="2">
    <source>
        <dbReference type="Proteomes" id="UP001248536"/>
    </source>
</evidence>
<sequence length="49" mass="5556">MRDAPMCQKWTLLARSQSQKTPAHGSLRSPFAFSEVLTSFEPRYARTGI</sequence>
<reference evidence="1 2" key="1">
    <citation type="submission" date="2022-06" db="EMBL/GenBank/DDBJ databases">
        <title>Haloarcula sp. a new haloarchaeum isolate from saline soil.</title>
        <authorList>
            <person name="Strakova D."/>
            <person name="Galisteo C."/>
            <person name="Sanchez-Porro C."/>
            <person name="Ventosa A."/>
        </authorList>
    </citation>
    <scope>NUCLEOTIDE SEQUENCE [LARGE SCALE GENOMIC DNA]</scope>
    <source>
        <strain evidence="1 2">JCM 15760</strain>
    </source>
</reference>
<dbReference type="Proteomes" id="UP001248536">
    <property type="component" value="Unassembled WGS sequence"/>
</dbReference>
<organism evidence="1 2">
    <name type="scientific">Haloarcula argentinensis</name>
    <dbReference type="NCBI Taxonomy" id="43776"/>
    <lineage>
        <taxon>Archaea</taxon>
        <taxon>Methanobacteriati</taxon>
        <taxon>Methanobacteriota</taxon>
        <taxon>Stenosarchaea group</taxon>
        <taxon>Halobacteria</taxon>
        <taxon>Halobacteriales</taxon>
        <taxon>Haloarculaceae</taxon>
        <taxon>Haloarcula</taxon>
    </lineage>
</organism>
<gene>
    <name evidence="1" type="ORF">NC662_13980</name>
</gene>
<name>A0ABU2F2N1_HALAR</name>
<dbReference type="EMBL" id="JAMQCP010000002">
    <property type="protein sequence ID" value="MDS0254819.1"/>
    <property type="molecule type" value="Genomic_DNA"/>
</dbReference>
<proteinExistence type="predicted"/>
<protein>
    <submittedName>
        <fullName evidence="1">Uncharacterized protein</fullName>
    </submittedName>
</protein>
<dbReference type="RefSeq" id="WP_160163354.1">
    <property type="nucleotide sequence ID" value="NZ_JAMQCP010000002.1"/>
</dbReference>
<keyword evidence="2" id="KW-1185">Reference proteome</keyword>
<accession>A0ABU2F2N1</accession>
<evidence type="ECO:0000313" key="1">
    <source>
        <dbReference type="EMBL" id="MDS0254819.1"/>
    </source>
</evidence>
<comment type="caution">
    <text evidence="1">The sequence shown here is derived from an EMBL/GenBank/DDBJ whole genome shotgun (WGS) entry which is preliminary data.</text>
</comment>